<feature type="region of interest" description="Disordered" evidence="1">
    <location>
        <begin position="23"/>
        <end position="64"/>
    </location>
</feature>
<comment type="caution">
    <text evidence="2">The sequence shown here is derived from an EMBL/GenBank/DDBJ whole genome shotgun (WGS) entry which is preliminary data.</text>
</comment>
<organism evidence="2 3">
    <name type="scientific">Azospirillum melinis</name>
    <dbReference type="NCBI Taxonomy" id="328839"/>
    <lineage>
        <taxon>Bacteria</taxon>
        <taxon>Pseudomonadati</taxon>
        <taxon>Pseudomonadota</taxon>
        <taxon>Alphaproteobacteria</taxon>
        <taxon>Rhodospirillales</taxon>
        <taxon>Azospirillaceae</taxon>
        <taxon>Azospirillum</taxon>
    </lineage>
</organism>
<sequence>MSKGLTRRRVAPAGVAQGIMERRRAAGVPVSQRRRGLDAATWVSGYANPGGRKDDAGVDPDQEA</sequence>
<accession>A0ABX2KJJ9</accession>
<evidence type="ECO:0000313" key="2">
    <source>
        <dbReference type="EMBL" id="NUB03770.1"/>
    </source>
</evidence>
<name>A0ABX2KJJ9_9PROT</name>
<evidence type="ECO:0000313" key="3">
    <source>
        <dbReference type="Proteomes" id="UP000605086"/>
    </source>
</evidence>
<protein>
    <submittedName>
        <fullName evidence="2">Uncharacterized protein</fullName>
    </submittedName>
</protein>
<proteinExistence type="predicted"/>
<dbReference type="EMBL" id="WHOS01000073">
    <property type="protein sequence ID" value="NUB03770.1"/>
    <property type="molecule type" value="Genomic_DNA"/>
</dbReference>
<reference evidence="2 3" key="1">
    <citation type="submission" date="2019-10" db="EMBL/GenBank/DDBJ databases">
        <title>Genome sequence of Azospirillum melinis.</title>
        <authorList>
            <person name="Ambrosini A."/>
            <person name="Sant'Anna F.H."/>
            <person name="Cassan F.D."/>
            <person name="Souza E.M."/>
            <person name="Passaglia L.M.P."/>
        </authorList>
    </citation>
    <scope>NUCLEOTIDE SEQUENCE [LARGE SCALE GENOMIC DNA]</scope>
    <source>
        <strain evidence="2 3">TMCY0552</strain>
    </source>
</reference>
<evidence type="ECO:0000256" key="1">
    <source>
        <dbReference type="SAM" id="MobiDB-lite"/>
    </source>
</evidence>
<dbReference type="Proteomes" id="UP000605086">
    <property type="component" value="Unassembled WGS sequence"/>
</dbReference>
<dbReference type="RefSeq" id="WP_174474641.1">
    <property type="nucleotide sequence ID" value="NZ_JAGINN010000033.1"/>
</dbReference>
<keyword evidence="3" id="KW-1185">Reference proteome</keyword>
<gene>
    <name evidence="2" type="ORF">GBZ48_31640</name>
</gene>